<feature type="compositionally biased region" description="Basic and acidic residues" evidence="1">
    <location>
        <begin position="24"/>
        <end position="33"/>
    </location>
</feature>
<feature type="compositionally biased region" description="Basic and acidic residues" evidence="1">
    <location>
        <begin position="248"/>
        <end position="261"/>
    </location>
</feature>
<dbReference type="EMBL" id="CAUJNA010000508">
    <property type="protein sequence ID" value="CAJ1378012.1"/>
    <property type="molecule type" value="Genomic_DNA"/>
</dbReference>
<gene>
    <name evidence="2" type="ORF">EVOR1521_LOCUS6682</name>
</gene>
<feature type="compositionally biased region" description="Basic and acidic residues" evidence="1">
    <location>
        <begin position="64"/>
        <end position="73"/>
    </location>
</feature>
<reference evidence="2" key="1">
    <citation type="submission" date="2023-08" db="EMBL/GenBank/DDBJ databases">
        <authorList>
            <person name="Chen Y."/>
            <person name="Shah S."/>
            <person name="Dougan E. K."/>
            <person name="Thang M."/>
            <person name="Chan C."/>
        </authorList>
    </citation>
    <scope>NUCLEOTIDE SEQUENCE</scope>
</reference>
<evidence type="ECO:0000256" key="1">
    <source>
        <dbReference type="SAM" id="MobiDB-lite"/>
    </source>
</evidence>
<name>A0AA36HZ30_9DINO</name>
<proteinExistence type="predicted"/>
<dbReference type="Proteomes" id="UP001178507">
    <property type="component" value="Unassembled WGS sequence"/>
</dbReference>
<organism evidence="2 3">
    <name type="scientific">Effrenium voratum</name>
    <dbReference type="NCBI Taxonomy" id="2562239"/>
    <lineage>
        <taxon>Eukaryota</taxon>
        <taxon>Sar</taxon>
        <taxon>Alveolata</taxon>
        <taxon>Dinophyceae</taxon>
        <taxon>Suessiales</taxon>
        <taxon>Symbiodiniaceae</taxon>
        <taxon>Effrenium</taxon>
    </lineage>
</organism>
<protein>
    <submittedName>
        <fullName evidence="2">Uncharacterized protein</fullName>
    </submittedName>
</protein>
<feature type="compositionally biased region" description="Polar residues" evidence="1">
    <location>
        <begin position="219"/>
        <end position="243"/>
    </location>
</feature>
<feature type="compositionally biased region" description="Low complexity" evidence="1">
    <location>
        <begin position="189"/>
        <end position="205"/>
    </location>
</feature>
<feature type="compositionally biased region" description="Acidic residues" evidence="1">
    <location>
        <begin position="278"/>
        <end position="302"/>
    </location>
</feature>
<sequence>MAAELPRKAEEAHQARSATMAAELPRKAEEAHQARSATMAAELPRKAEEAHQARSATMAAVLPRKAEEAHQAEARSATMAAELPQKAEEAHQDSEAELVEESSVQHVGTLADSVRSSSHSDEATPKPGCNAALPSKTGGFENDAREEEGDIPELLGDVTPASPGRASAKLPSEHGSSGRSGRSERSARSARSARSGQSVRSAQSAEVKEDDVRQAKVSARSSEAQAPSVIQASSGFGSPSPTATPRECLADRFQAEIEARMQAKRAGSGQNLAPVHMEEEEEQAEEDEEEEEGMLEVPEDSDAHESFQGSEDSGW</sequence>
<feature type="compositionally biased region" description="Basic and acidic residues" evidence="1">
    <location>
        <begin position="1"/>
        <end position="14"/>
    </location>
</feature>
<feature type="compositionally biased region" description="Basic and acidic residues" evidence="1">
    <location>
        <begin position="43"/>
        <end position="52"/>
    </location>
</feature>
<evidence type="ECO:0000313" key="2">
    <source>
        <dbReference type="EMBL" id="CAJ1378012.1"/>
    </source>
</evidence>
<accession>A0AA36HZ30</accession>
<comment type="caution">
    <text evidence="2">The sequence shown here is derived from an EMBL/GenBank/DDBJ whole genome shotgun (WGS) entry which is preliminary data.</text>
</comment>
<feature type="compositionally biased region" description="Basic and acidic residues" evidence="1">
    <location>
        <begin position="85"/>
        <end position="94"/>
    </location>
</feature>
<dbReference type="AlphaFoldDB" id="A0AA36HZ30"/>
<evidence type="ECO:0000313" key="3">
    <source>
        <dbReference type="Proteomes" id="UP001178507"/>
    </source>
</evidence>
<feature type="region of interest" description="Disordered" evidence="1">
    <location>
        <begin position="1"/>
        <end position="315"/>
    </location>
</feature>
<keyword evidence="3" id="KW-1185">Reference proteome</keyword>